<organismHost>
    <name type="scientific">Salmonella</name>
    <dbReference type="NCBI Taxonomy" id="590"/>
</organismHost>
<reference evidence="1 2" key="1">
    <citation type="submission" date="2000-11" db="EMBL/GenBank/DDBJ databases">
        <title>Bacteriophage Felix O1: Genetic Characterization.</title>
        <authorList>
            <person name="Sriranganathan N."/>
            <person name="Whichard J.M."/>
            <person name="Pierson F.W."/>
            <person name="Kapur V."/>
            <person name="Weigt L.A."/>
        </authorList>
    </citation>
    <scope>NUCLEOTIDE SEQUENCE [LARGE SCALE GENOMIC DNA]</scope>
    <source>
        <strain evidence="1">Felix O1-VT1</strain>
    </source>
</reference>
<sequence>MLFTFAEQEREQNFPPLTASFPQSLLAQIISITDKLEVQMGIEPTFIGLMRPLHYLICD</sequence>
<protein>
    <submittedName>
        <fullName evidence="1">Uncharacterized protein</fullName>
    </submittedName>
</protein>
<keyword evidence="2" id="KW-1185">Reference proteome</keyword>
<dbReference type="EMBL" id="AF320576">
    <property type="protein sequence ID" value="AAQ14651.1"/>
    <property type="molecule type" value="Genomic_DNA"/>
</dbReference>
<organism evidence="1 2">
    <name type="scientific">Salmonella phage Felix O1 (isolate Felix O1-VT1)</name>
    <name type="common">Bacteriophage Felix O1</name>
    <dbReference type="NCBI Taxonomy" id="1283336"/>
    <lineage>
        <taxon>Viruses</taxon>
        <taxon>Duplodnaviria</taxon>
        <taxon>Heunggongvirae</taxon>
        <taxon>Uroviricota</taxon>
        <taxon>Caudoviricetes</taxon>
        <taxon>Andersonviridae</taxon>
        <taxon>Ounavirinae</taxon>
        <taxon>Felixounavirus</taxon>
        <taxon>Felixounavirus felixO1</taxon>
    </lineage>
</organism>
<proteinExistence type="predicted"/>
<evidence type="ECO:0000313" key="2">
    <source>
        <dbReference type="Proteomes" id="UP000009070"/>
    </source>
</evidence>
<name>Q6KGL7_BPFO1</name>
<dbReference type="Proteomes" id="UP000009070">
    <property type="component" value="Segment"/>
</dbReference>
<evidence type="ECO:0000313" key="1">
    <source>
        <dbReference type="EMBL" id="AAQ14651.1"/>
    </source>
</evidence>
<accession>Q6KGL7</accession>